<feature type="transmembrane region" description="Helical" evidence="1">
    <location>
        <begin position="405"/>
        <end position="426"/>
    </location>
</feature>
<keyword evidence="1" id="KW-1133">Transmembrane helix</keyword>
<feature type="domain" description="SMP-30/Gluconolactonase/LRE-like region" evidence="2">
    <location>
        <begin position="142"/>
        <end position="307"/>
    </location>
</feature>
<dbReference type="AlphaFoldDB" id="A0A4Z0YPG6"/>
<dbReference type="Proteomes" id="UP000297716">
    <property type="component" value="Unassembled WGS sequence"/>
</dbReference>
<comment type="caution">
    <text evidence="3">The sequence shown here is derived from an EMBL/GenBank/DDBJ whole genome shotgun (WGS) entry which is preliminary data.</text>
</comment>
<keyword evidence="1" id="KW-0812">Transmembrane</keyword>
<dbReference type="PANTHER" id="PTHR47064:SF2">
    <property type="entry name" value="SMP-30_GLUCONOLACTONASE_LRE-LIKE REGION DOMAIN-CONTAINING PROTEIN-RELATED"/>
    <property type="match status" value="1"/>
</dbReference>
<evidence type="ECO:0000313" key="4">
    <source>
        <dbReference type="Proteomes" id="UP000297716"/>
    </source>
</evidence>
<feature type="transmembrane region" description="Helical" evidence="1">
    <location>
        <begin position="368"/>
        <end position="393"/>
    </location>
</feature>
<evidence type="ECO:0000256" key="1">
    <source>
        <dbReference type="SAM" id="Phobius"/>
    </source>
</evidence>
<dbReference type="InterPro" id="IPR011042">
    <property type="entry name" value="6-blade_b-propeller_TolB-like"/>
</dbReference>
<dbReference type="Pfam" id="PF08450">
    <property type="entry name" value="SGL"/>
    <property type="match status" value="1"/>
</dbReference>
<name>A0A4Z0YPG6_9PEZI</name>
<feature type="transmembrane region" description="Helical" evidence="1">
    <location>
        <begin position="438"/>
        <end position="459"/>
    </location>
</feature>
<sequence length="724" mass="80889">MASVSKDNIKIQTASIKAVDLLGEAQTGAESESSINSDNLESITIKMFHSSFSSVIGDTCTFSLLLSADSSQSPFFHKGSSTPSTPVASIEWMKLRPPPNMPMPSGVVPYKKGLLYCSQGTLEPNSGGLFYMPLGKRPVPLVTNYFGKAFNSAQSVVEDKVGGLWFTDSCAGLEQEIRPRPQLPNHVYWFHPTTGELRVVADGLKRPGGIALSPNEDTLYITDTEAARPGNTAASTSSATIYAYDIPRRQGASPFLVNKRLFAFAFSGVPAAVTCDPAGNVYAACADGVEVWNSGGTALGLIQIPDSENRAATTIDITIKMNQYITGIASRLAEPQAGINALWEICNGRVGLIEGLQNWQPPTDAPSLLFYLAVTPAFLVHLLFTSMGAFLGRIASSLYHDILEIFIRAILTLRSFLLANLIVWLSKEAFMLLGVPRGALSVQFLEGMLRPFVYVHSMVYAVAKIKGKRILIKRFIQQEMVWLSLFAMFLGPIYIMTMRWSMEWRWTTLVSVASALFRAVLEIKAQDEQRVMAWIIAEIQRNYPENELDNSECDTLPPSYHDDYQPPPYIANDDNTWDDIDFHGRHPPIRCLRSSLPRYRRARRLPRPLMESRSFRDPSDTGPNFLLRYYITRLEARIYRRVREEYQVEFIAHRILTTRSEDEIWRSIHYPSFIERYIDEAIHFAAEVNPQLFALFNHIPPSQGTTSIGSHTGGYDSESGCSVD</sequence>
<dbReference type="EMBL" id="SKBN01000031">
    <property type="protein sequence ID" value="TGJ86209.1"/>
    <property type="molecule type" value="Genomic_DNA"/>
</dbReference>
<dbReference type="OrthoDB" id="423498at2759"/>
<gene>
    <name evidence="3" type="ORF">E0Z10_g2530</name>
</gene>
<dbReference type="InterPro" id="IPR013658">
    <property type="entry name" value="SGL"/>
</dbReference>
<reference evidence="3 4" key="1">
    <citation type="submission" date="2019-03" db="EMBL/GenBank/DDBJ databases">
        <title>Draft genome sequence of Xylaria hypoxylon DSM 108379, a ubiquitous saprotrophic-parasitic fungi on hardwood.</title>
        <authorList>
            <person name="Buettner E."/>
            <person name="Leonhardt S."/>
            <person name="Gebauer A.M."/>
            <person name="Liers C."/>
            <person name="Hofrichter M."/>
            <person name="Kellner H."/>
        </authorList>
    </citation>
    <scope>NUCLEOTIDE SEQUENCE [LARGE SCALE GENOMIC DNA]</scope>
    <source>
        <strain evidence="3 4">DSM 108379</strain>
    </source>
</reference>
<dbReference type="STRING" id="37992.A0A4Z0YPG6"/>
<organism evidence="3 4">
    <name type="scientific">Xylaria hypoxylon</name>
    <dbReference type="NCBI Taxonomy" id="37992"/>
    <lineage>
        <taxon>Eukaryota</taxon>
        <taxon>Fungi</taxon>
        <taxon>Dikarya</taxon>
        <taxon>Ascomycota</taxon>
        <taxon>Pezizomycotina</taxon>
        <taxon>Sordariomycetes</taxon>
        <taxon>Xylariomycetidae</taxon>
        <taxon>Xylariales</taxon>
        <taxon>Xylariaceae</taxon>
        <taxon>Xylaria</taxon>
    </lineage>
</organism>
<dbReference type="InterPro" id="IPR052988">
    <property type="entry name" value="Oryzine_lactonohydrolase"/>
</dbReference>
<proteinExistence type="predicted"/>
<keyword evidence="4" id="KW-1185">Reference proteome</keyword>
<protein>
    <recommendedName>
        <fullName evidence="2">SMP-30/Gluconolactonase/LRE-like region domain-containing protein</fullName>
    </recommendedName>
</protein>
<keyword evidence="1" id="KW-0472">Membrane</keyword>
<dbReference type="Gene3D" id="2.120.10.30">
    <property type="entry name" value="TolB, C-terminal domain"/>
    <property type="match status" value="1"/>
</dbReference>
<evidence type="ECO:0000313" key="3">
    <source>
        <dbReference type="EMBL" id="TGJ86209.1"/>
    </source>
</evidence>
<dbReference type="SUPFAM" id="SSF63829">
    <property type="entry name" value="Calcium-dependent phosphotriesterase"/>
    <property type="match status" value="1"/>
</dbReference>
<feature type="transmembrane region" description="Helical" evidence="1">
    <location>
        <begin position="480"/>
        <end position="498"/>
    </location>
</feature>
<dbReference type="PANTHER" id="PTHR47064">
    <property type="entry name" value="PUTATIVE (AFU_ORTHOLOGUE AFUA_1G08990)-RELATED"/>
    <property type="match status" value="1"/>
</dbReference>
<evidence type="ECO:0000259" key="2">
    <source>
        <dbReference type="Pfam" id="PF08450"/>
    </source>
</evidence>
<accession>A0A4Z0YPG6</accession>